<organism evidence="2 3">
    <name type="scientific">Candidatus Kaiserbacteria bacterium RIFCSPHIGHO2_01_FULL_54_36</name>
    <dbReference type="NCBI Taxonomy" id="1798482"/>
    <lineage>
        <taxon>Bacteria</taxon>
        <taxon>Candidatus Kaiseribacteriota</taxon>
    </lineage>
</organism>
<evidence type="ECO:0000313" key="3">
    <source>
        <dbReference type="Proteomes" id="UP000178370"/>
    </source>
</evidence>
<dbReference type="InterPro" id="IPR036390">
    <property type="entry name" value="WH_DNA-bd_sf"/>
</dbReference>
<evidence type="ECO:0000259" key="1">
    <source>
        <dbReference type="Pfam" id="PF01978"/>
    </source>
</evidence>
<evidence type="ECO:0000313" key="2">
    <source>
        <dbReference type="EMBL" id="OGG50984.1"/>
    </source>
</evidence>
<dbReference type="SUPFAM" id="SSF46785">
    <property type="entry name" value="Winged helix' DNA-binding domain"/>
    <property type="match status" value="1"/>
</dbReference>
<feature type="domain" description="Transcription regulator TrmB N-terminal" evidence="1">
    <location>
        <begin position="9"/>
        <end position="76"/>
    </location>
</feature>
<dbReference type="EMBL" id="MFKV01000004">
    <property type="protein sequence ID" value="OGG50984.1"/>
    <property type="molecule type" value="Genomic_DNA"/>
</dbReference>
<proteinExistence type="predicted"/>
<gene>
    <name evidence="2" type="ORF">A2763_00045</name>
</gene>
<dbReference type="InterPro" id="IPR036388">
    <property type="entry name" value="WH-like_DNA-bd_sf"/>
</dbReference>
<dbReference type="STRING" id="1798482.A2763_00045"/>
<dbReference type="Gene3D" id="1.10.10.10">
    <property type="entry name" value="Winged helix-like DNA-binding domain superfamily/Winged helix DNA-binding domain"/>
    <property type="match status" value="1"/>
</dbReference>
<dbReference type="InterPro" id="IPR051797">
    <property type="entry name" value="TrmB-like"/>
</dbReference>
<name>A0A1F6CPA2_9BACT</name>
<protein>
    <recommendedName>
        <fullName evidence="1">Transcription regulator TrmB N-terminal domain-containing protein</fullName>
    </recommendedName>
</protein>
<dbReference type="PANTHER" id="PTHR34293">
    <property type="entry name" value="HTH-TYPE TRANSCRIPTIONAL REGULATOR TRMBL2"/>
    <property type="match status" value="1"/>
</dbReference>
<dbReference type="PANTHER" id="PTHR34293:SF1">
    <property type="entry name" value="HTH-TYPE TRANSCRIPTIONAL REGULATOR TRMBL2"/>
    <property type="match status" value="1"/>
</dbReference>
<sequence length="254" mass="28563">MSPTIKNALETIGLGGKEVRVLLVLLEGGAMFAAAVARAAKLNRTTTYGILKELAAKGLVSASTGTATKYQSIAPELLPAYIERRGNELLEVKKQVAELVPQIKLLRSKGKALPKVQFFEGEDGVKQAYEDKIENNVGKKLYEFTGMDAGYDKLGQKFVDYYIKRRIETKTYSEYISPDTPFARKEAELDEKYYRKVKFIPPEFAMETEISIYDNKVSITSFSVENPITVLIEDENIARTMKKIFDYVQSTIQT</sequence>
<dbReference type="Proteomes" id="UP000178370">
    <property type="component" value="Unassembled WGS sequence"/>
</dbReference>
<dbReference type="Pfam" id="PF01978">
    <property type="entry name" value="TrmB"/>
    <property type="match status" value="1"/>
</dbReference>
<comment type="caution">
    <text evidence="2">The sequence shown here is derived from an EMBL/GenBank/DDBJ whole genome shotgun (WGS) entry which is preliminary data.</text>
</comment>
<dbReference type="AlphaFoldDB" id="A0A1F6CPA2"/>
<reference evidence="2 3" key="1">
    <citation type="journal article" date="2016" name="Nat. Commun.">
        <title>Thousands of microbial genomes shed light on interconnected biogeochemical processes in an aquifer system.</title>
        <authorList>
            <person name="Anantharaman K."/>
            <person name="Brown C.T."/>
            <person name="Hug L.A."/>
            <person name="Sharon I."/>
            <person name="Castelle C.J."/>
            <person name="Probst A.J."/>
            <person name="Thomas B.C."/>
            <person name="Singh A."/>
            <person name="Wilkins M.J."/>
            <person name="Karaoz U."/>
            <person name="Brodie E.L."/>
            <person name="Williams K.H."/>
            <person name="Hubbard S.S."/>
            <person name="Banfield J.F."/>
        </authorList>
    </citation>
    <scope>NUCLEOTIDE SEQUENCE [LARGE SCALE GENOMIC DNA]</scope>
</reference>
<accession>A0A1F6CPA2</accession>
<dbReference type="InterPro" id="IPR002831">
    <property type="entry name" value="Tscrpt_reg_TrmB_N"/>
</dbReference>